<dbReference type="AlphaFoldDB" id="A0A7X1XFZ4"/>
<dbReference type="RefSeq" id="WP_153329456.1">
    <property type="nucleotide sequence ID" value="NZ_WIWI01000044.1"/>
</dbReference>
<dbReference type="Proteomes" id="UP000489190">
    <property type="component" value="Unassembled WGS sequence"/>
</dbReference>
<evidence type="ECO:0000313" key="2">
    <source>
        <dbReference type="Proteomes" id="UP000489190"/>
    </source>
</evidence>
<accession>A0A7X1XFZ4</accession>
<organism evidence="1 2">
    <name type="scientific">Pseudomonas helleri</name>
    <dbReference type="NCBI Taxonomy" id="1608996"/>
    <lineage>
        <taxon>Bacteria</taxon>
        <taxon>Pseudomonadati</taxon>
        <taxon>Pseudomonadota</taxon>
        <taxon>Gammaproteobacteria</taxon>
        <taxon>Pseudomonadales</taxon>
        <taxon>Pseudomonadaceae</taxon>
        <taxon>Pseudomonas</taxon>
    </lineage>
</organism>
<sequence>MGFYIEGMGEAVISFQNEEFRVDSNTLTQGNFVQTSQQAYDEDDVDFETSFFATSRGETTEAKQLFTWKVEFTQDFSTGKLFINAAQCVTPGVIMIKDLAFSAVAEDKNE</sequence>
<gene>
    <name evidence="1" type="ORF">GHO39_16610</name>
</gene>
<proteinExistence type="predicted"/>
<dbReference type="EMBL" id="WIWI01000044">
    <property type="protein sequence ID" value="MQT90748.1"/>
    <property type="molecule type" value="Genomic_DNA"/>
</dbReference>
<evidence type="ECO:0000313" key="1">
    <source>
        <dbReference type="EMBL" id="MQT90748.1"/>
    </source>
</evidence>
<reference evidence="1 2" key="1">
    <citation type="submission" date="2019-10" db="EMBL/GenBank/DDBJ databases">
        <title>Evaluation of single-gene subtyping targets for Pseudomonas.</title>
        <authorList>
            <person name="Reichler S.J."/>
            <person name="Orsi R.H."/>
            <person name="Wiedmann M."/>
            <person name="Martin N.H."/>
            <person name="Murphy S.I."/>
        </authorList>
    </citation>
    <scope>NUCLEOTIDE SEQUENCE [LARGE SCALE GENOMIC DNA]</scope>
    <source>
        <strain evidence="1 2">FSL R10-3254</strain>
    </source>
</reference>
<protein>
    <submittedName>
        <fullName evidence="1">Uncharacterized protein</fullName>
    </submittedName>
</protein>
<name>A0A7X1XFZ4_9PSED</name>
<comment type="caution">
    <text evidence="1">The sequence shown here is derived from an EMBL/GenBank/DDBJ whole genome shotgun (WGS) entry which is preliminary data.</text>
</comment>